<dbReference type="InterPro" id="IPR029006">
    <property type="entry name" value="ADF-H/Gelsolin-like_dom_sf"/>
</dbReference>
<name>G0TX50_TRYVY</name>
<dbReference type="PROSITE" id="PS51263">
    <property type="entry name" value="ADF_H"/>
    <property type="match status" value="1"/>
</dbReference>
<dbReference type="Gene3D" id="3.40.20.10">
    <property type="entry name" value="Severin"/>
    <property type="match status" value="2"/>
</dbReference>
<evidence type="ECO:0000313" key="2">
    <source>
        <dbReference type="EMBL" id="CCC48540.1"/>
    </source>
</evidence>
<dbReference type="AlphaFoldDB" id="G0TX50"/>
<dbReference type="Pfam" id="PF00241">
    <property type="entry name" value="Cofilin_ADF"/>
    <property type="match status" value="1"/>
</dbReference>
<dbReference type="SUPFAM" id="SSF55753">
    <property type="entry name" value="Actin depolymerizing proteins"/>
    <property type="match status" value="2"/>
</dbReference>
<dbReference type="VEuPathDB" id="TriTrypDB:TvY486_0603310"/>
<protein>
    <recommendedName>
        <fullName evidence="1">ADF-H domain-containing protein</fullName>
    </recommendedName>
</protein>
<dbReference type="EMBL" id="HE573022">
    <property type="protein sequence ID" value="CCC48540.1"/>
    <property type="molecule type" value="Genomic_DNA"/>
</dbReference>
<dbReference type="InterPro" id="IPR002108">
    <property type="entry name" value="ADF-H"/>
</dbReference>
<organism evidence="2">
    <name type="scientific">Trypanosoma vivax (strain Y486)</name>
    <dbReference type="NCBI Taxonomy" id="1055687"/>
    <lineage>
        <taxon>Eukaryota</taxon>
        <taxon>Discoba</taxon>
        <taxon>Euglenozoa</taxon>
        <taxon>Kinetoplastea</taxon>
        <taxon>Metakinetoplastina</taxon>
        <taxon>Trypanosomatida</taxon>
        <taxon>Trypanosomatidae</taxon>
        <taxon>Trypanosoma</taxon>
        <taxon>Duttonella</taxon>
    </lineage>
</organism>
<proteinExistence type="predicted"/>
<evidence type="ECO:0000259" key="1">
    <source>
        <dbReference type="PROSITE" id="PS51263"/>
    </source>
</evidence>
<reference evidence="2" key="1">
    <citation type="journal article" date="2012" name="Proc. Natl. Acad. Sci. U.S.A.">
        <title>Antigenic diversity is generated by distinct evolutionary mechanisms in African trypanosome species.</title>
        <authorList>
            <person name="Jackson A.P."/>
            <person name="Berry A."/>
            <person name="Aslett M."/>
            <person name="Allison H.C."/>
            <person name="Burton P."/>
            <person name="Vavrova-Anderson J."/>
            <person name="Brown R."/>
            <person name="Browne H."/>
            <person name="Corton N."/>
            <person name="Hauser H."/>
            <person name="Gamble J."/>
            <person name="Gilderthorp R."/>
            <person name="Marcello L."/>
            <person name="McQuillan J."/>
            <person name="Otto T.D."/>
            <person name="Quail M.A."/>
            <person name="Sanders M.J."/>
            <person name="van Tonder A."/>
            <person name="Ginger M.L."/>
            <person name="Field M.C."/>
            <person name="Barry J.D."/>
            <person name="Hertz-Fowler C."/>
            <person name="Berriman M."/>
        </authorList>
    </citation>
    <scope>NUCLEOTIDE SEQUENCE</scope>
    <source>
        <strain evidence="2">Y486</strain>
    </source>
</reference>
<dbReference type="GO" id="GO:0003779">
    <property type="term" value="F:actin binding"/>
    <property type="evidence" value="ECO:0007669"/>
    <property type="project" value="InterPro"/>
</dbReference>
<feature type="domain" description="ADF-H" evidence="1">
    <location>
        <begin position="184"/>
        <end position="310"/>
    </location>
</feature>
<sequence>MSSVIGTGECRTTRIVCTARGASTVEEAFLLLDDEKVQLIYVRLPVGFGTFRRDKYVYVIFVGHRCGIVKRGKHIADIYSFKETLAASCGIAVTDRSSLSLSFLIESVRGVFTADLGYFSLQEVLEVYRRRVLDKLHEAPNESLMGSNTVEPCSIMPDGCYHGRKYTAGVDSTGLRQTALNLRNNCLVSDHAKKVLAVVRSENGDLDWATFEADPHVLTVSSSGSYGVSELVKHLPDEKWIFGLLRLTMSLRGVMVARLVFVQWIGSAVSLQPGDMVFSTMQSILAPFDHEIFLVGKRDLQSASILERCRHVF</sequence>
<gene>
    <name evidence="2" type="ORF">TVY486_0603310</name>
</gene>
<accession>G0TX50</accession>